<dbReference type="InterPro" id="IPR036873">
    <property type="entry name" value="Rhodanese-like_dom_sf"/>
</dbReference>
<dbReference type="Gene3D" id="3.40.250.10">
    <property type="entry name" value="Rhodanese-like domain"/>
    <property type="match status" value="1"/>
</dbReference>
<dbReference type="Pfam" id="PF00581">
    <property type="entry name" value="Rhodanese"/>
    <property type="match status" value="1"/>
</dbReference>
<dbReference type="PANTHER" id="PTHR30401">
    <property type="entry name" value="TRNA 2-SELENOURIDINE SYNTHASE"/>
    <property type="match status" value="1"/>
</dbReference>
<dbReference type="OrthoDB" id="9808735at2"/>
<dbReference type="GO" id="GO:0002098">
    <property type="term" value="P:tRNA wobble uridine modification"/>
    <property type="evidence" value="ECO:0007669"/>
    <property type="project" value="InterPro"/>
</dbReference>
<dbReference type="GO" id="GO:0043828">
    <property type="term" value="F:tRNA 2-selenouridine synthase activity"/>
    <property type="evidence" value="ECO:0007669"/>
    <property type="project" value="InterPro"/>
</dbReference>
<evidence type="ECO:0000313" key="4">
    <source>
        <dbReference type="Proteomes" id="UP000184148"/>
    </source>
</evidence>
<dbReference type="STRING" id="1121429.SAMN02745133_00431"/>
<dbReference type="SUPFAM" id="SSF52821">
    <property type="entry name" value="Rhodanese/Cell cycle control phosphatase"/>
    <property type="match status" value="1"/>
</dbReference>
<dbReference type="InterPro" id="IPR001763">
    <property type="entry name" value="Rhodanese-like_dom"/>
</dbReference>
<dbReference type="InterPro" id="IPR058840">
    <property type="entry name" value="AAA_SelU"/>
</dbReference>
<reference evidence="4" key="1">
    <citation type="submission" date="2016-11" db="EMBL/GenBank/DDBJ databases">
        <authorList>
            <person name="Varghese N."/>
            <person name="Submissions S."/>
        </authorList>
    </citation>
    <scope>NUCLEOTIDE SEQUENCE [LARGE SCALE GENOMIC DNA]</scope>
    <source>
        <strain evidence="4">DSM 12395</strain>
    </source>
</reference>
<sequence length="375" mass="42260">MVKEITITDALQMEGVCFVDVRSEGEFAEGSIPGAVNVPLFTNEERAKIGTTYKQVGPEEAKRLGLEFASPKLPGLFNKIADIAKEKKVFLYCWRGGMRSKYTASILNALGLPVYRIQGGYKAYRRFVHRYLDRETIPHKSIVLHGLTGVGKTIVLQKLQERLLPVLDLETIARHRGSAYGKIGLPDSPSQKDFEAQIVQALVAAEDQGVIIVECESRRLGKLIVPPAVMNSMVRGYRVLLYASLQTRVERILREYTDGSDHNIERLQFSTSLLKKSLGAKVVEDLNRKIAEKRFTEVIPYLLTHYYDPLYKYPDRPSEDYDLSVDCEDLDSAVNQLAQWVTTRPEYGVPVENGGESYANRGSLEECEDQEGVFF</sequence>
<evidence type="ECO:0000313" key="3">
    <source>
        <dbReference type="EMBL" id="SHE42515.1"/>
    </source>
</evidence>
<dbReference type="NCBIfam" id="TIGR03167">
    <property type="entry name" value="tRNA_sel_U_synt"/>
    <property type="match status" value="1"/>
</dbReference>
<feature type="domain" description="Rhodanese" evidence="2">
    <location>
        <begin position="12"/>
        <end position="133"/>
    </location>
</feature>
<dbReference type="RefSeq" id="WP_073234951.1">
    <property type="nucleotide sequence ID" value="NZ_FQUY01000001.1"/>
</dbReference>
<dbReference type="Gene3D" id="3.40.50.300">
    <property type="entry name" value="P-loop containing nucleotide triphosphate hydrolases"/>
    <property type="match status" value="1"/>
</dbReference>
<protein>
    <submittedName>
        <fullName evidence="3">tRNA 2-selenouridine synthase</fullName>
    </submittedName>
</protein>
<dbReference type="PROSITE" id="PS50206">
    <property type="entry name" value="RHODANESE_3"/>
    <property type="match status" value="1"/>
</dbReference>
<organism evidence="3 4">
    <name type="scientific">Desulforamulus putei DSM 12395</name>
    <dbReference type="NCBI Taxonomy" id="1121429"/>
    <lineage>
        <taxon>Bacteria</taxon>
        <taxon>Bacillati</taxon>
        <taxon>Bacillota</taxon>
        <taxon>Clostridia</taxon>
        <taxon>Eubacteriales</taxon>
        <taxon>Peptococcaceae</taxon>
        <taxon>Desulforamulus</taxon>
    </lineage>
</organism>
<keyword evidence="1" id="KW-0711">Selenium</keyword>
<dbReference type="SUPFAM" id="SSF52540">
    <property type="entry name" value="P-loop containing nucleoside triphosphate hydrolases"/>
    <property type="match status" value="1"/>
</dbReference>
<dbReference type="NCBIfam" id="NF008750">
    <property type="entry name" value="PRK11784.1-2"/>
    <property type="match status" value="1"/>
</dbReference>
<dbReference type="SMART" id="SM00450">
    <property type="entry name" value="RHOD"/>
    <property type="match status" value="1"/>
</dbReference>
<dbReference type="AlphaFoldDB" id="A0A1M4TDR1"/>
<name>A0A1M4TDR1_9FIRM</name>
<dbReference type="Proteomes" id="UP000184148">
    <property type="component" value="Unassembled WGS sequence"/>
</dbReference>
<proteinExistence type="predicted"/>
<dbReference type="EMBL" id="FQUY01000001">
    <property type="protein sequence ID" value="SHE42515.1"/>
    <property type="molecule type" value="Genomic_DNA"/>
</dbReference>
<dbReference type="Pfam" id="PF26341">
    <property type="entry name" value="AAA_SelU"/>
    <property type="match status" value="1"/>
</dbReference>
<dbReference type="InterPro" id="IPR027417">
    <property type="entry name" value="P-loop_NTPase"/>
</dbReference>
<evidence type="ECO:0000256" key="1">
    <source>
        <dbReference type="ARBA" id="ARBA00023266"/>
    </source>
</evidence>
<gene>
    <name evidence="3" type="ORF">SAMN02745133_00431</name>
</gene>
<keyword evidence="4" id="KW-1185">Reference proteome</keyword>
<accession>A0A1M4TDR1</accession>
<evidence type="ECO:0000259" key="2">
    <source>
        <dbReference type="PROSITE" id="PS50206"/>
    </source>
</evidence>
<dbReference type="NCBIfam" id="NF008752">
    <property type="entry name" value="PRK11784.1-4"/>
    <property type="match status" value="1"/>
</dbReference>
<dbReference type="InterPro" id="IPR017582">
    <property type="entry name" value="SelU"/>
</dbReference>
<dbReference type="PANTHER" id="PTHR30401:SF0">
    <property type="entry name" value="TRNA 2-SELENOURIDINE SYNTHASE"/>
    <property type="match status" value="1"/>
</dbReference>